<dbReference type="EMBL" id="MN739701">
    <property type="protein sequence ID" value="QHT22042.1"/>
    <property type="molecule type" value="Genomic_DNA"/>
</dbReference>
<name>A0A6C0E016_9ZZZZ</name>
<sequence length="124" mass="14286">METDLKYCGVCDTNQEASNFKDAKNNDVKTCFDCRKAKSMRQKRMLDKISNCCVCETSGGRIMKGKLSYNNKLYCSSHKNNGIREHLISQNNKVCEGFRRVCITIVENSIYCDECDEKKMKRNS</sequence>
<dbReference type="AlphaFoldDB" id="A0A6C0E016"/>
<reference evidence="1" key="1">
    <citation type="journal article" date="2020" name="Nature">
        <title>Giant virus diversity and host interactions through global metagenomics.</title>
        <authorList>
            <person name="Schulz F."/>
            <person name="Roux S."/>
            <person name="Paez-Espino D."/>
            <person name="Jungbluth S."/>
            <person name="Walsh D.A."/>
            <person name="Denef V.J."/>
            <person name="McMahon K.D."/>
            <person name="Konstantinidis K.T."/>
            <person name="Eloe-Fadrosh E.A."/>
            <person name="Kyrpides N.C."/>
            <person name="Woyke T."/>
        </authorList>
    </citation>
    <scope>NUCLEOTIDE SEQUENCE</scope>
    <source>
        <strain evidence="1">GVMAG-M-3300023179-103</strain>
    </source>
</reference>
<organism evidence="1">
    <name type="scientific">viral metagenome</name>
    <dbReference type="NCBI Taxonomy" id="1070528"/>
    <lineage>
        <taxon>unclassified sequences</taxon>
        <taxon>metagenomes</taxon>
        <taxon>organismal metagenomes</taxon>
    </lineage>
</organism>
<proteinExistence type="predicted"/>
<accession>A0A6C0E016</accession>
<protein>
    <submittedName>
        <fullName evidence="1">Uncharacterized protein</fullName>
    </submittedName>
</protein>
<evidence type="ECO:0000313" key="1">
    <source>
        <dbReference type="EMBL" id="QHT22042.1"/>
    </source>
</evidence>